<dbReference type="InterPro" id="IPR029063">
    <property type="entry name" value="SAM-dependent_MTases_sf"/>
</dbReference>
<dbReference type="OrthoDB" id="16596at2759"/>
<protein>
    <recommendedName>
        <fullName evidence="1">Methyltransferase type 11 domain-containing protein</fullName>
    </recommendedName>
</protein>
<keyword evidence="3" id="KW-1185">Reference proteome</keyword>
<feature type="domain" description="Methyltransferase type 11" evidence="1">
    <location>
        <begin position="48"/>
        <end position="144"/>
    </location>
</feature>
<comment type="caution">
    <text evidence="2">The sequence shown here is derived from an EMBL/GenBank/DDBJ whole genome shotgun (WGS) entry which is preliminary data.</text>
</comment>
<gene>
    <name evidence="2" type="ORF">CYY_003914</name>
</gene>
<accession>A0A8J4PVF7</accession>
<organism evidence="2 3">
    <name type="scientific">Polysphondylium violaceum</name>
    <dbReference type="NCBI Taxonomy" id="133409"/>
    <lineage>
        <taxon>Eukaryota</taxon>
        <taxon>Amoebozoa</taxon>
        <taxon>Evosea</taxon>
        <taxon>Eumycetozoa</taxon>
        <taxon>Dictyostelia</taxon>
        <taxon>Dictyosteliales</taxon>
        <taxon>Dictyosteliaceae</taxon>
        <taxon>Polysphondylium</taxon>
    </lineage>
</organism>
<dbReference type="CDD" id="cd02440">
    <property type="entry name" value="AdoMet_MTases"/>
    <property type="match status" value="1"/>
</dbReference>
<dbReference type="AlphaFoldDB" id="A0A8J4PVF7"/>
<dbReference type="GO" id="GO:0008757">
    <property type="term" value="F:S-adenosylmethionine-dependent methyltransferase activity"/>
    <property type="evidence" value="ECO:0007669"/>
    <property type="project" value="InterPro"/>
</dbReference>
<dbReference type="PANTHER" id="PTHR43861:SF1">
    <property type="entry name" value="TRANS-ACONITATE 2-METHYLTRANSFERASE"/>
    <property type="match status" value="1"/>
</dbReference>
<evidence type="ECO:0000313" key="2">
    <source>
        <dbReference type="EMBL" id="KAF2074768.1"/>
    </source>
</evidence>
<dbReference type="Pfam" id="PF08241">
    <property type="entry name" value="Methyltransf_11"/>
    <property type="match status" value="1"/>
</dbReference>
<dbReference type="SUPFAM" id="SSF53335">
    <property type="entry name" value="S-adenosyl-L-methionine-dependent methyltransferases"/>
    <property type="match status" value="1"/>
</dbReference>
<dbReference type="PANTHER" id="PTHR43861">
    <property type="entry name" value="TRANS-ACONITATE 2-METHYLTRANSFERASE-RELATED"/>
    <property type="match status" value="1"/>
</dbReference>
<dbReference type="InterPro" id="IPR013216">
    <property type="entry name" value="Methyltransf_11"/>
</dbReference>
<proteinExistence type="predicted"/>
<evidence type="ECO:0000313" key="3">
    <source>
        <dbReference type="Proteomes" id="UP000695562"/>
    </source>
</evidence>
<reference evidence="2" key="1">
    <citation type="submission" date="2020-01" db="EMBL/GenBank/DDBJ databases">
        <title>Development of genomics and gene disruption for Polysphondylium violaceum indicates a role for the polyketide synthase stlB in stalk morphogenesis.</title>
        <authorList>
            <person name="Narita B."/>
            <person name="Kawabe Y."/>
            <person name="Kin K."/>
            <person name="Saito T."/>
            <person name="Gibbs R."/>
            <person name="Kuspa A."/>
            <person name="Muzny D."/>
            <person name="Queller D."/>
            <person name="Richards S."/>
            <person name="Strassman J."/>
            <person name="Sucgang R."/>
            <person name="Worley K."/>
            <person name="Schaap P."/>
        </authorList>
    </citation>
    <scope>NUCLEOTIDE SEQUENCE</scope>
    <source>
        <strain evidence="2">QSvi11</strain>
    </source>
</reference>
<evidence type="ECO:0000259" key="1">
    <source>
        <dbReference type="Pfam" id="PF08241"/>
    </source>
</evidence>
<name>A0A8J4PVF7_9MYCE</name>
<dbReference type="Proteomes" id="UP000695562">
    <property type="component" value="Unassembled WGS sequence"/>
</dbReference>
<dbReference type="EMBL" id="AJWJ01000130">
    <property type="protein sequence ID" value="KAF2074768.1"/>
    <property type="molecule type" value="Genomic_DNA"/>
</dbReference>
<sequence length="248" mass="29113">MQQNLYDDDEFFNKYLEYPRNTNDISGIQEWDSYSRFFPNMKGMKICDIGCGTGRFSRYAIQQGASHIIAYDLSRNMINKAKQLTSETDSKYIDYQIEDLETFSLPTKQFDMVFSCLTLHFLLDLDRIIANIYQSLETNGHFLFAVEHPIYTSSIKQPCFIELESNHLIWPVSDYQDEGSRKTNWVKGQVIKQHRKVETYVNTCLKHGFKIDGISEWGPTEKQLKERVDLKNENHRPMFLTISCIKQN</sequence>
<dbReference type="Gene3D" id="3.40.50.150">
    <property type="entry name" value="Vaccinia Virus protein VP39"/>
    <property type="match status" value="1"/>
</dbReference>